<dbReference type="Pfam" id="PF03795">
    <property type="entry name" value="YCII"/>
    <property type="match status" value="1"/>
</dbReference>
<dbReference type="PANTHER" id="PTHR37828:SF1">
    <property type="entry name" value="YCII-RELATED DOMAIN-CONTAINING PROTEIN"/>
    <property type="match status" value="1"/>
</dbReference>
<dbReference type="InterPro" id="IPR005545">
    <property type="entry name" value="YCII"/>
</dbReference>
<reference evidence="3 4" key="1">
    <citation type="submission" date="2017-10" db="EMBL/GenBank/DDBJ databases">
        <title>Genomics of the genus Arcobacter.</title>
        <authorList>
            <person name="Perez-Cataluna A."/>
            <person name="Figueras M.J."/>
        </authorList>
    </citation>
    <scope>NUCLEOTIDE SEQUENCE [LARGE SCALE GENOMIC DNA]</scope>
    <source>
        <strain evidence="3 4">CECT 8987</strain>
    </source>
</reference>
<evidence type="ECO:0000313" key="4">
    <source>
        <dbReference type="Proteomes" id="UP000290657"/>
    </source>
</evidence>
<comment type="similarity">
    <text evidence="1">Belongs to the YciI family.</text>
</comment>
<dbReference type="Gene3D" id="3.30.70.1060">
    <property type="entry name" value="Dimeric alpha+beta barrel"/>
    <property type="match status" value="1"/>
</dbReference>
<dbReference type="Proteomes" id="UP000290657">
    <property type="component" value="Unassembled WGS sequence"/>
</dbReference>
<dbReference type="InterPro" id="IPR011008">
    <property type="entry name" value="Dimeric_a/b-barrel"/>
</dbReference>
<dbReference type="PANTHER" id="PTHR37828">
    <property type="entry name" value="GSR2449 PROTEIN"/>
    <property type="match status" value="1"/>
</dbReference>
<dbReference type="AlphaFoldDB" id="A0A4Q0XLW2"/>
<dbReference type="RefSeq" id="WP_128997162.1">
    <property type="nucleotide sequence ID" value="NZ_PDKN01000011.1"/>
</dbReference>
<accession>A0A4Q0XLW2</accession>
<dbReference type="EMBL" id="PDKN01000011">
    <property type="protein sequence ID" value="RXJ54158.1"/>
    <property type="molecule type" value="Genomic_DNA"/>
</dbReference>
<proteinExistence type="inferred from homology"/>
<evidence type="ECO:0000259" key="2">
    <source>
        <dbReference type="Pfam" id="PF03795"/>
    </source>
</evidence>
<name>A0A4Q0XLW2_9BACT</name>
<comment type="caution">
    <text evidence="3">The sequence shown here is derived from an EMBL/GenBank/DDBJ whole genome shotgun (WGS) entry which is preliminary data.</text>
</comment>
<keyword evidence="4" id="KW-1185">Reference proteome</keyword>
<gene>
    <name evidence="3" type="ORF">CRV04_12315</name>
</gene>
<evidence type="ECO:0000256" key="1">
    <source>
        <dbReference type="ARBA" id="ARBA00007689"/>
    </source>
</evidence>
<dbReference type="SUPFAM" id="SSF54909">
    <property type="entry name" value="Dimeric alpha+beta barrel"/>
    <property type="match status" value="1"/>
</dbReference>
<protein>
    <submittedName>
        <fullName evidence="3">GTP cyclohydrolase</fullName>
    </submittedName>
</protein>
<evidence type="ECO:0000313" key="3">
    <source>
        <dbReference type="EMBL" id="RXJ54158.1"/>
    </source>
</evidence>
<dbReference type="OrthoDB" id="9814407at2"/>
<feature type="domain" description="YCII-related" evidence="2">
    <location>
        <begin position="1"/>
        <end position="81"/>
    </location>
</feature>
<sequence>MFIVLLTYIKPLEVVDDYLEAHVKYLKEQYKEGNFIASGRKIPRDGGVILSKLDSKEKLQEVLKKDPFKLANVANYEIIEFVPSMTSDEYENLKWEC</sequence>
<organism evidence="3 4">
    <name type="scientific">Candidatus Marinarcus aquaticus</name>
    <dbReference type="NCBI Taxonomy" id="2044504"/>
    <lineage>
        <taxon>Bacteria</taxon>
        <taxon>Pseudomonadati</taxon>
        <taxon>Campylobacterota</taxon>
        <taxon>Epsilonproteobacteria</taxon>
        <taxon>Campylobacterales</taxon>
        <taxon>Arcobacteraceae</taxon>
        <taxon>Candidatus Marinarcus</taxon>
    </lineage>
</organism>
<dbReference type="GO" id="GO:0016787">
    <property type="term" value="F:hydrolase activity"/>
    <property type="evidence" value="ECO:0007669"/>
    <property type="project" value="UniProtKB-KW"/>
</dbReference>
<keyword evidence="3" id="KW-0378">Hydrolase</keyword>